<evidence type="ECO:0000313" key="4">
    <source>
        <dbReference type="Proteomes" id="UP000601223"/>
    </source>
</evidence>
<feature type="transmembrane region" description="Helical" evidence="2">
    <location>
        <begin position="179"/>
        <end position="198"/>
    </location>
</feature>
<evidence type="ECO:0000313" key="3">
    <source>
        <dbReference type="EMBL" id="GIF84443.1"/>
    </source>
</evidence>
<protein>
    <submittedName>
        <fullName evidence="3">Uncharacterized protein</fullName>
    </submittedName>
</protein>
<name>A0A8J3JPN7_9ACTN</name>
<keyword evidence="4" id="KW-1185">Reference proteome</keyword>
<feature type="transmembrane region" description="Helical" evidence="2">
    <location>
        <begin position="114"/>
        <end position="134"/>
    </location>
</feature>
<accession>A0A8J3JPN7</accession>
<organism evidence="3 4">
    <name type="scientific">Catellatospora bangladeshensis</name>
    <dbReference type="NCBI Taxonomy" id="310355"/>
    <lineage>
        <taxon>Bacteria</taxon>
        <taxon>Bacillati</taxon>
        <taxon>Actinomycetota</taxon>
        <taxon>Actinomycetes</taxon>
        <taxon>Micromonosporales</taxon>
        <taxon>Micromonosporaceae</taxon>
        <taxon>Catellatospora</taxon>
    </lineage>
</organism>
<keyword evidence="2" id="KW-0812">Transmembrane</keyword>
<dbReference type="RefSeq" id="WP_203752761.1">
    <property type="nucleotide sequence ID" value="NZ_BONF01000038.1"/>
</dbReference>
<feature type="transmembrane region" description="Helical" evidence="2">
    <location>
        <begin position="26"/>
        <end position="52"/>
    </location>
</feature>
<sequence length="218" mass="21889">MSHSASQPVEPVNPAHPSAEHGRPAVVTAATAILGLLALLNVVNAILHLAAINTVLNHFRVRAVLAGVDPADLGPIETSLKTGLVISALAAVLAAIVLAILAWGVWQGSQVARVVTWVVCGLGIMLACCGISGATTLGTGNVTVQGGGDPSVTRGVQALVDSFPGWWAGLTGLSSAGQVLGYIATAVLLALPAANLFFSRKRALPPGADTPAAPPPTV</sequence>
<feature type="region of interest" description="Disordered" evidence="1">
    <location>
        <begin position="1"/>
        <end position="20"/>
    </location>
</feature>
<proteinExistence type="predicted"/>
<feature type="transmembrane region" description="Helical" evidence="2">
    <location>
        <begin position="83"/>
        <end position="102"/>
    </location>
</feature>
<evidence type="ECO:0000256" key="1">
    <source>
        <dbReference type="SAM" id="MobiDB-lite"/>
    </source>
</evidence>
<dbReference type="EMBL" id="BONF01000038">
    <property type="protein sequence ID" value="GIF84443.1"/>
    <property type="molecule type" value="Genomic_DNA"/>
</dbReference>
<comment type="caution">
    <text evidence="3">The sequence shown here is derived from an EMBL/GenBank/DDBJ whole genome shotgun (WGS) entry which is preliminary data.</text>
</comment>
<evidence type="ECO:0000256" key="2">
    <source>
        <dbReference type="SAM" id="Phobius"/>
    </source>
</evidence>
<gene>
    <name evidence="3" type="ORF">Cba03nite_57920</name>
</gene>
<reference evidence="3 4" key="1">
    <citation type="submission" date="2021-01" db="EMBL/GenBank/DDBJ databases">
        <title>Whole genome shotgun sequence of Catellatospora bangladeshensis NBRC 107357.</title>
        <authorList>
            <person name="Komaki H."/>
            <person name="Tamura T."/>
        </authorList>
    </citation>
    <scope>NUCLEOTIDE SEQUENCE [LARGE SCALE GENOMIC DNA]</scope>
    <source>
        <strain evidence="3 4">NBRC 107357</strain>
    </source>
</reference>
<keyword evidence="2" id="KW-0472">Membrane</keyword>
<dbReference type="Proteomes" id="UP000601223">
    <property type="component" value="Unassembled WGS sequence"/>
</dbReference>
<dbReference type="AlphaFoldDB" id="A0A8J3JPN7"/>
<keyword evidence="2" id="KW-1133">Transmembrane helix</keyword>